<dbReference type="Pfam" id="PF13103">
    <property type="entry name" value="TonB_2"/>
    <property type="match status" value="1"/>
</dbReference>
<dbReference type="InterPro" id="IPR037682">
    <property type="entry name" value="TonB_C"/>
</dbReference>
<accession>A0A3B1C621</accession>
<keyword evidence="9 11" id="KW-0472">Membrane</keyword>
<comment type="similarity">
    <text evidence="2">Belongs to the TonB family.</text>
</comment>
<feature type="domain" description="TonB C-terminal" evidence="12">
    <location>
        <begin position="159"/>
        <end position="251"/>
    </location>
</feature>
<dbReference type="SUPFAM" id="SSF74653">
    <property type="entry name" value="TolA/TonB C-terminal domain"/>
    <property type="match status" value="1"/>
</dbReference>
<dbReference type="AlphaFoldDB" id="A0A3B1C621"/>
<keyword evidence="8 11" id="KW-1133">Transmembrane helix</keyword>
<keyword evidence="7" id="KW-0653">Protein transport</keyword>
<proteinExistence type="inferred from homology"/>
<dbReference type="Gene3D" id="3.30.1150.10">
    <property type="match status" value="1"/>
</dbReference>
<keyword evidence="6 11" id="KW-0812">Transmembrane</keyword>
<evidence type="ECO:0000256" key="2">
    <source>
        <dbReference type="ARBA" id="ARBA00006555"/>
    </source>
</evidence>
<dbReference type="InterPro" id="IPR006260">
    <property type="entry name" value="TonB/TolA_C"/>
</dbReference>
<evidence type="ECO:0000259" key="12">
    <source>
        <dbReference type="PROSITE" id="PS52015"/>
    </source>
</evidence>
<evidence type="ECO:0000256" key="4">
    <source>
        <dbReference type="ARBA" id="ARBA00022475"/>
    </source>
</evidence>
<dbReference type="GO" id="GO:0031992">
    <property type="term" value="F:energy transducer activity"/>
    <property type="evidence" value="ECO:0007669"/>
    <property type="project" value="TreeGrafter"/>
</dbReference>
<comment type="subcellular location">
    <subcellularLocation>
        <location evidence="1">Cell inner membrane</location>
        <topology evidence="1">Single-pass membrane protein</topology>
        <orientation evidence="1">Periplasmic side</orientation>
    </subcellularLocation>
</comment>
<dbReference type="PANTHER" id="PTHR33446:SF2">
    <property type="entry name" value="PROTEIN TONB"/>
    <property type="match status" value="1"/>
</dbReference>
<sequence length="251" mass="28466">MRRAENIGRRERNINTPEQLLVSLAYSVTAHVALVAFLFLVLMWNHEPKTFVPGYRVNLVSVPTPQSLLTSPGVKKKRPKLKKAKKSAPKKKISRPKKKKISKAKKIVPKKKVPAPIKKAKPQEEKKEVVERLAEKKKVVQEEAPKKTLMAEGLAFPHIWYLKIVERKVTESWITHGLDIAGKRTDPSVQFTILKDGSVERVAMVRSSGSRKLDGSVVDAIYKSAPFPPLPEDFPEDSLRVTFDFSYEQHE</sequence>
<evidence type="ECO:0000256" key="8">
    <source>
        <dbReference type="ARBA" id="ARBA00022989"/>
    </source>
</evidence>
<organism evidence="13">
    <name type="scientific">hydrothermal vent metagenome</name>
    <dbReference type="NCBI Taxonomy" id="652676"/>
    <lineage>
        <taxon>unclassified sequences</taxon>
        <taxon>metagenomes</taxon>
        <taxon>ecological metagenomes</taxon>
    </lineage>
</organism>
<dbReference type="PANTHER" id="PTHR33446">
    <property type="entry name" value="PROTEIN TONB-RELATED"/>
    <property type="match status" value="1"/>
</dbReference>
<evidence type="ECO:0000256" key="6">
    <source>
        <dbReference type="ARBA" id="ARBA00022692"/>
    </source>
</evidence>
<keyword evidence="5" id="KW-0997">Cell inner membrane</keyword>
<dbReference type="EMBL" id="UOGC01000100">
    <property type="protein sequence ID" value="VAX20073.1"/>
    <property type="molecule type" value="Genomic_DNA"/>
</dbReference>
<dbReference type="GO" id="GO:0098797">
    <property type="term" value="C:plasma membrane protein complex"/>
    <property type="evidence" value="ECO:0007669"/>
    <property type="project" value="TreeGrafter"/>
</dbReference>
<protein>
    <recommendedName>
        <fullName evidence="12">TonB C-terminal domain-containing protein</fullName>
    </recommendedName>
</protein>
<evidence type="ECO:0000256" key="9">
    <source>
        <dbReference type="ARBA" id="ARBA00023136"/>
    </source>
</evidence>
<name>A0A3B1C621_9ZZZZ</name>
<dbReference type="GO" id="GO:0015031">
    <property type="term" value="P:protein transport"/>
    <property type="evidence" value="ECO:0007669"/>
    <property type="project" value="UniProtKB-KW"/>
</dbReference>
<evidence type="ECO:0000256" key="10">
    <source>
        <dbReference type="SAM" id="MobiDB-lite"/>
    </source>
</evidence>
<dbReference type="GO" id="GO:0055085">
    <property type="term" value="P:transmembrane transport"/>
    <property type="evidence" value="ECO:0007669"/>
    <property type="project" value="InterPro"/>
</dbReference>
<dbReference type="PROSITE" id="PS52015">
    <property type="entry name" value="TONB_CTD"/>
    <property type="match status" value="1"/>
</dbReference>
<reference evidence="13" key="1">
    <citation type="submission" date="2018-06" db="EMBL/GenBank/DDBJ databases">
        <authorList>
            <person name="Zhirakovskaya E."/>
        </authorList>
    </citation>
    <scope>NUCLEOTIDE SEQUENCE</scope>
</reference>
<keyword evidence="4" id="KW-1003">Cell membrane</keyword>
<gene>
    <name evidence="13" type="ORF">MNBD_NITROSPINAE01-674</name>
</gene>
<dbReference type="InterPro" id="IPR051045">
    <property type="entry name" value="TonB-dependent_transducer"/>
</dbReference>
<feature type="region of interest" description="Disordered" evidence="10">
    <location>
        <begin position="68"/>
        <end position="124"/>
    </location>
</feature>
<evidence type="ECO:0000256" key="3">
    <source>
        <dbReference type="ARBA" id="ARBA00022448"/>
    </source>
</evidence>
<evidence type="ECO:0000256" key="7">
    <source>
        <dbReference type="ARBA" id="ARBA00022927"/>
    </source>
</evidence>
<dbReference type="NCBIfam" id="TIGR01352">
    <property type="entry name" value="tonB_Cterm"/>
    <property type="match status" value="1"/>
</dbReference>
<evidence type="ECO:0000256" key="1">
    <source>
        <dbReference type="ARBA" id="ARBA00004383"/>
    </source>
</evidence>
<evidence type="ECO:0000256" key="11">
    <source>
        <dbReference type="SAM" id="Phobius"/>
    </source>
</evidence>
<feature type="transmembrane region" description="Helical" evidence="11">
    <location>
        <begin position="20"/>
        <end position="44"/>
    </location>
</feature>
<feature type="compositionally biased region" description="Basic residues" evidence="10">
    <location>
        <begin position="74"/>
        <end position="113"/>
    </location>
</feature>
<evidence type="ECO:0000313" key="13">
    <source>
        <dbReference type="EMBL" id="VAX20073.1"/>
    </source>
</evidence>
<evidence type="ECO:0000256" key="5">
    <source>
        <dbReference type="ARBA" id="ARBA00022519"/>
    </source>
</evidence>
<keyword evidence="3" id="KW-0813">Transport</keyword>